<gene>
    <name evidence="3" type="primary">G4MUR7</name>
</gene>
<feature type="compositionally biased region" description="Low complexity" evidence="1">
    <location>
        <begin position="21"/>
        <end position="86"/>
    </location>
</feature>
<evidence type="ECO:0000256" key="2">
    <source>
        <dbReference type="SAM" id="SignalP"/>
    </source>
</evidence>
<feature type="region of interest" description="Disordered" evidence="1">
    <location>
        <begin position="21"/>
        <end position="99"/>
    </location>
</feature>
<feature type="signal peptide" evidence="2">
    <location>
        <begin position="1"/>
        <end position="18"/>
    </location>
</feature>
<dbReference type="EMBL" id="LR728531">
    <property type="protein sequence ID" value="VWP00493.1"/>
    <property type="molecule type" value="Genomic_DNA"/>
</dbReference>
<protein>
    <submittedName>
        <fullName evidence="3">Transcriptional repressor rco-1</fullName>
    </submittedName>
</protein>
<proteinExistence type="predicted"/>
<accession>A0A5K1K3K9</accession>
<evidence type="ECO:0000256" key="1">
    <source>
        <dbReference type="SAM" id="MobiDB-lite"/>
    </source>
</evidence>
<sequence length="136" mass="13864">MHLCKLLSLVALPLLVVASPRPDPTQTSEISHISSSSTSPHSSSASTKSSQGSSPSSANGTTAITRASTTRTSASATTTTSTAAASPSPPPPFKNSTTGLVNGVLSVGSYTPKLSKYLPVADISWDKYSVIKFGPL</sequence>
<reference evidence="3" key="1">
    <citation type="submission" date="2019-10" db="EMBL/GenBank/DDBJ databases">
        <authorList>
            <person name="Nor Muhammad N."/>
        </authorList>
    </citation>
    <scope>NUCLEOTIDE SEQUENCE</scope>
</reference>
<keyword evidence="2" id="KW-0732">Signal</keyword>
<dbReference type="AlphaFoldDB" id="A0A5K1K3K9"/>
<evidence type="ECO:0000313" key="3">
    <source>
        <dbReference type="EMBL" id="VWP00493.1"/>
    </source>
</evidence>
<organism evidence="3">
    <name type="scientific">Ganoderma boninense</name>
    <dbReference type="NCBI Taxonomy" id="34458"/>
    <lineage>
        <taxon>Eukaryota</taxon>
        <taxon>Fungi</taxon>
        <taxon>Dikarya</taxon>
        <taxon>Basidiomycota</taxon>
        <taxon>Agaricomycotina</taxon>
        <taxon>Agaricomycetes</taxon>
        <taxon>Polyporales</taxon>
        <taxon>Polyporaceae</taxon>
        <taxon>Ganoderma</taxon>
    </lineage>
</organism>
<feature type="chain" id="PRO_5023849589" evidence="2">
    <location>
        <begin position="19"/>
        <end position="136"/>
    </location>
</feature>
<name>A0A5K1K3K9_9APHY</name>